<dbReference type="CDD" id="cd03358">
    <property type="entry name" value="LbH_WxcM_N_like"/>
    <property type="match status" value="1"/>
</dbReference>
<keyword evidence="2" id="KW-0012">Acyltransferase</keyword>
<dbReference type="Pfam" id="PF00132">
    <property type="entry name" value="Hexapep"/>
    <property type="match status" value="3"/>
</dbReference>
<evidence type="ECO:0000256" key="1">
    <source>
        <dbReference type="ARBA" id="ARBA00022679"/>
    </source>
</evidence>
<dbReference type="EMBL" id="CABMJJ010000007">
    <property type="protein sequence ID" value="VVC03401.1"/>
    <property type="molecule type" value="Genomic_DNA"/>
</dbReference>
<dbReference type="PROSITE" id="PS00101">
    <property type="entry name" value="HEXAPEP_TRANSFERASES"/>
    <property type="match status" value="1"/>
</dbReference>
<dbReference type="InterPro" id="IPR001451">
    <property type="entry name" value="Hexapep"/>
</dbReference>
<evidence type="ECO:0000313" key="3">
    <source>
        <dbReference type="Proteomes" id="UP000789941"/>
    </source>
</evidence>
<comment type="caution">
    <text evidence="2">The sequence shown here is derived from an EMBL/GenBank/DDBJ whole genome shotgun (WGS) entry which is preliminary data.</text>
</comment>
<organism evidence="2 3">
    <name type="scientific">Candidatus Bilamarchaeum dharawalense</name>
    <dbReference type="NCBI Taxonomy" id="2885759"/>
    <lineage>
        <taxon>Archaea</taxon>
        <taxon>Candidatus Micrarchaeota</taxon>
        <taxon>Candidatus Micrarchaeia</taxon>
        <taxon>Candidatus Anstonellales</taxon>
        <taxon>Candidatus Bilamarchaeaceae</taxon>
        <taxon>Candidatus Bilamarchaeum</taxon>
    </lineage>
</organism>
<gene>
    <name evidence="2" type="primary">lpxD</name>
    <name evidence="2" type="ORF">LFW2832_00349</name>
</gene>
<evidence type="ECO:0000313" key="2">
    <source>
        <dbReference type="EMBL" id="VVC03401.1"/>
    </source>
</evidence>
<proteinExistence type="predicted"/>
<reference evidence="2 3" key="1">
    <citation type="submission" date="2019-08" db="EMBL/GenBank/DDBJ databases">
        <authorList>
            <person name="Vazquez-Campos X."/>
        </authorList>
    </citation>
    <scope>NUCLEOTIDE SEQUENCE [LARGE SCALE GENOMIC DNA]</scope>
    <source>
        <strain evidence="2">LFW-283_2</strain>
    </source>
</reference>
<protein>
    <submittedName>
        <fullName evidence="2">UDP-3-O-(3-hydroxymyristoyl)glucosamine N-acyltransferase</fullName>
        <ecNumber evidence="2">2.3.1.-</ecNumber>
    </submittedName>
</protein>
<name>A0A5E4LPE7_9ARCH</name>
<dbReference type="AlphaFoldDB" id="A0A5E4LPE7"/>
<dbReference type="SUPFAM" id="SSF51161">
    <property type="entry name" value="Trimeric LpxA-like enzymes"/>
    <property type="match status" value="1"/>
</dbReference>
<dbReference type="EC" id="2.3.1.-" evidence="2"/>
<dbReference type="Gene3D" id="2.160.10.10">
    <property type="entry name" value="Hexapeptide repeat proteins"/>
    <property type="match status" value="1"/>
</dbReference>
<accession>A0A5E4LPE7</accession>
<dbReference type="InterPro" id="IPR018357">
    <property type="entry name" value="Hexapep_transf_CS"/>
</dbReference>
<dbReference type="InterPro" id="IPR011004">
    <property type="entry name" value="Trimer_LpxA-like_sf"/>
</dbReference>
<dbReference type="PANTHER" id="PTHR43300:SF4">
    <property type="entry name" value="ACYL-[ACYL-CARRIER-PROTEIN]--UDP-N-ACETYLGLUCOSAMINE O-ACYLTRANSFERASE"/>
    <property type="match status" value="1"/>
</dbReference>
<dbReference type="Proteomes" id="UP000789941">
    <property type="component" value="Unassembled WGS sequence"/>
</dbReference>
<dbReference type="PANTHER" id="PTHR43300">
    <property type="entry name" value="ACETYLTRANSFERASE"/>
    <property type="match status" value="1"/>
</dbReference>
<sequence>MDFYAHSSAIVEEQTRIGTNTKIWHFAHIRKGADIGKECNIGKSVYIDSNVSIGNNVKIQNFVSVYHGVTIEDDVFVGPSVTFTNDLHPRAWIWKKQKIAKTLIKKGASIGANATIVAGITIGEYAMVGAGAVVTKKVEPYQLVYGNPAKPRGWVCKCGLPVGEQKIKECKHEVK</sequence>
<dbReference type="GO" id="GO:0016746">
    <property type="term" value="F:acyltransferase activity"/>
    <property type="evidence" value="ECO:0007669"/>
    <property type="project" value="UniProtKB-KW"/>
</dbReference>
<dbReference type="InterPro" id="IPR050179">
    <property type="entry name" value="Trans_hexapeptide_repeat"/>
</dbReference>
<keyword evidence="1 2" id="KW-0808">Transferase</keyword>